<evidence type="ECO:0000256" key="1">
    <source>
        <dbReference type="ARBA" id="ARBA00001913"/>
    </source>
</evidence>
<dbReference type="STRING" id="7070.D2A5L7"/>
<feature type="transmembrane region" description="Helical" evidence="7">
    <location>
        <begin position="9"/>
        <end position="28"/>
    </location>
</feature>
<dbReference type="eggNOG" id="KOG3867">
    <property type="taxonomic scope" value="Eukaryota"/>
</dbReference>
<keyword evidence="7" id="KW-0472">Membrane</keyword>
<dbReference type="PANTHER" id="PTHR10342">
    <property type="entry name" value="ARYLSULFATASE"/>
    <property type="match status" value="1"/>
</dbReference>
<keyword evidence="7" id="KW-0812">Transmembrane</keyword>
<keyword evidence="5" id="KW-0106">Calcium</keyword>
<dbReference type="Pfam" id="PF00884">
    <property type="entry name" value="Sulfatase"/>
    <property type="match status" value="1"/>
</dbReference>
<sequence>MKRLKKSQNIVIATVMVCVLGLLLYFILTSSKPSTAKKPNIIIIIADDLGYNDVSFHGSSQIPTPNLAKMATRGIILDRFYTQSTCTPSRTALLTGQYPIRSGMQGYPLKAGENRSLPLNMPTMPLHFQNLGYKTHLVGKWHLGAAYKEDTPLGKGFDSHFGYWNGFVGYFDYVSFSKMDNGTLVKGLDLHDQFEPVWGSQGRYATELFTERSLDVIEGHDVRVPLFLVVSHLAAHTGQNGSELGVPDVDQTNHEFSYIQDPRRRLYAGVVSHLDASIGRIMAKLDEKQMLDNSIVLFFSDNGAQTVGMYENSGSNWPLRGVKFSDFEGGVRVAATIYSPLFHKKGYVSEHLIHISDWLPTLYSAAGGDVAHLGQIDGIDQWDALTNNNPSNRTEILINIDEVDENFAIIRDKFKLIQGSYHEGTFDQYYGDSGRGPENPTPNPNHTTTDLSWCRAPDQTPILNCTKGCLFDLDKDPCETTNIIESEPEIANQLYEKIAQFWKELVPQRNKDTDPKSDPIFYNNTWCTWLEDASCHKTTNIERISR</sequence>
<dbReference type="PROSITE" id="PS00523">
    <property type="entry name" value="SULFATASE_1"/>
    <property type="match status" value="1"/>
</dbReference>
<evidence type="ECO:0000256" key="5">
    <source>
        <dbReference type="ARBA" id="ARBA00022837"/>
    </source>
</evidence>
<reference evidence="9 10" key="2">
    <citation type="journal article" date="2010" name="Nucleic Acids Res.">
        <title>BeetleBase in 2010: revisions to provide comprehensive genomic information for Tribolium castaneum.</title>
        <authorList>
            <person name="Kim H.S."/>
            <person name="Murphy T."/>
            <person name="Xia J."/>
            <person name="Caragea D."/>
            <person name="Park Y."/>
            <person name="Beeman R.W."/>
            <person name="Lorenzen M.D."/>
            <person name="Butcher S."/>
            <person name="Manak J.R."/>
            <person name="Brown S.J."/>
        </authorList>
    </citation>
    <scope>GENOME REANNOTATION</scope>
    <source>
        <strain evidence="9 10">Georgia GA2</strain>
    </source>
</reference>
<dbReference type="GO" id="GO:0008484">
    <property type="term" value="F:sulfuric ester hydrolase activity"/>
    <property type="evidence" value="ECO:0000318"/>
    <property type="project" value="GO_Central"/>
</dbReference>
<dbReference type="KEGG" id="tca:659525"/>
<gene>
    <name evidence="9" type="primary">AUGUSTUS-3.0.2_15152</name>
    <name evidence="9" type="ORF">TcasGA2_TC015152</name>
</gene>
<dbReference type="AlphaFoldDB" id="D2A5L7"/>
<keyword evidence="6" id="KW-0325">Glycoprotein</keyword>
<comment type="cofactor">
    <cofactor evidence="1">
        <name>Ca(2+)</name>
        <dbReference type="ChEBI" id="CHEBI:29108"/>
    </cofactor>
</comment>
<evidence type="ECO:0000313" key="10">
    <source>
        <dbReference type="Proteomes" id="UP000007266"/>
    </source>
</evidence>
<evidence type="ECO:0000256" key="4">
    <source>
        <dbReference type="ARBA" id="ARBA00022801"/>
    </source>
</evidence>
<evidence type="ECO:0000313" key="9">
    <source>
        <dbReference type="EMBL" id="EFA05057.2"/>
    </source>
</evidence>
<name>D2A5L7_TRICA</name>
<keyword evidence="4" id="KW-0378">Hydrolase</keyword>
<evidence type="ECO:0000256" key="7">
    <source>
        <dbReference type="SAM" id="Phobius"/>
    </source>
</evidence>
<protein>
    <submittedName>
        <fullName evidence="9">Arylsulfatase B-like Protein</fullName>
    </submittedName>
</protein>
<evidence type="ECO:0000256" key="2">
    <source>
        <dbReference type="ARBA" id="ARBA00008779"/>
    </source>
</evidence>
<dbReference type="PANTHER" id="PTHR10342:SF273">
    <property type="entry name" value="RE14504P"/>
    <property type="match status" value="1"/>
</dbReference>
<dbReference type="InterPro" id="IPR047115">
    <property type="entry name" value="ARSB"/>
</dbReference>
<dbReference type="EMBL" id="KQ971345">
    <property type="protein sequence ID" value="EFA05057.2"/>
    <property type="molecule type" value="Genomic_DNA"/>
</dbReference>
<dbReference type="HOGENOM" id="CLU_006332_10_1_1"/>
<dbReference type="SUPFAM" id="SSF53649">
    <property type="entry name" value="Alkaline phosphatase-like"/>
    <property type="match status" value="1"/>
</dbReference>
<feature type="domain" description="Sulfatase N-terminal" evidence="8">
    <location>
        <begin position="39"/>
        <end position="367"/>
    </location>
</feature>
<keyword evidence="7" id="KW-1133">Transmembrane helix</keyword>
<dbReference type="Gene3D" id="3.40.720.10">
    <property type="entry name" value="Alkaline Phosphatase, subunit A"/>
    <property type="match status" value="1"/>
</dbReference>
<evidence type="ECO:0000256" key="6">
    <source>
        <dbReference type="ARBA" id="ARBA00023180"/>
    </source>
</evidence>
<keyword evidence="3" id="KW-0479">Metal-binding</keyword>
<dbReference type="Gene3D" id="3.30.1120.10">
    <property type="match status" value="1"/>
</dbReference>
<keyword evidence="10" id="KW-1185">Reference proteome</keyword>
<dbReference type="OrthoDB" id="103349at2759"/>
<proteinExistence type="inferred from homology"/>
<dbReference type="InterPro" id="IPR017850">
    <property type="entry name" value="Alkaline_phosphatase_core_sf"/>
</dbReference>
<dbReference type="GO" id="GO:0046872">
    <property type="term" value="F:metal ion binding"/>
    <property type="evidence" value="ECO:0007669"/>
    <property type="project" value="UniProtKB-KW"/>
</dbReference>
<dbReference type="PROSITE" id="PS00149">
    <property type="entry name" value="SULFATASE_2"/>
    <property type="match status" value="1"/>
</dbReference>
<dbReference type="Proteomes" id="UP000007266">
    <property type="component" value="Linkage group 6"/>
</dbReference>
<organism evidence="9 10">
    <name type="scientific">Tribolium castaneum</name>
    <name type="common">Red flour beetle</name>
    <dbReference type="NCBI Taxonomy" id="7070"/>
    <lineage>
        <taxon>Eukaryota</taxon>
        <taxon>Metazoa</taxon>
        <taxon>Ecdysozoa</taxon>
        <taxon>Arthropoda</taxon>
        <taxon>Hexapoda</taxon>
        <taxon>Insecta</taxon>
        <taxon>Pterygota</taxon>
        <taxon>Neoptera</taxon>
        <taxon>Endopterygota</taxon>
        <taxon>Coleoptera</taxon>
        <taxon>Polyphaga</taxon>
        <taxon>Cucujiformia</taxon>
        <taxon>Tenebrionidae</taxon>
        <taxon>Tenebrionidae incertae sedis</taxon>
        <taxon>Tribolium</taxon>
    </lineage>
</organism>
<comment type="similarity">
    <text evidence="2">Belongs to the sulfatase family.</text>
</comment>
<dbReference type="CDD" id="cd16029">
    <property type="entry name" value="4-S"/>
    <property type="match status" value="1"/>
</dbReference>
<reference evidence="9 10" key="1">
    <citation type="journal article" date="2008" name="Nature">
        <title>The genome of the model beetle and pest Tribolium castaneum.</title>
        <authorList>
            <consortium name="Tribolium Genome Sequencing Consortium"/>
            <person name="Richards S."/>
            <person name="Gibbs R.A."/>
            <person name="Weinstock G.M."/>
            <person name="Brown S.J."/>
            <person name="Denell R."/>
            <person name="Beeman R.W."/>
            <person name="Gibbs R."/>
            <person name="Beeman R.W."/>
            <person name="Brown S.J."/>
            <person name="Bucher G."/>
            <person name="Friedrich M."/>
            <person name="Grimmelikhuijzen C.J."/>
            <person name="Klingler M."/>
            <person name="Lorenzen M."/>
            <person name="Richards S."/>
            <person name="Roth S."/>
            <person name="Schroder R."/>
            <person name="Tautz D."/>
            <person name="Zdobnov E.M."/>
            <person name="Muzny D."/>
            <person name="Gibbs R.A."/>
            <person name="Weinstock G.M."/>
            <person name="Attaway T."/>
            <person name="Bell S."/>
            <person name="Buhay C.J."/>
            <person name="Chandrabose M.N."/>
            <person name="Chavez D."/>
            <person name="Clerk-Blankenburg K.P."/>
            <person name="Cree A."/>
            <person name="Dao M."/>
            <person name="Davis C."/>
            <person name="Chacko J."/>
            <person name="Dinh H."/>
            <person name="Dugan-Rocha S."/>
            <person name="Fowler G."/>
            <person name="Garner T.T."/>
            <person name="Garnes J."/>
            <person name="Gnirke A."/>
            <person name="Hawes A."/>
            <person name="Hernandez J."/>
            <person name="Hines S."/>
            <person name="Holder M."/>
            <person name="Hume J."/>
            <person name="Jhangiani S.N."/>
            <person name="Joshi V."/>
            <person name="Khan Z.M."/>
            <person name="Jackson L."/>
            <person name="Kovar C."/>
            <person name="Kowis A."/>
            <person name="Lee S."/>
            <person name="Lewis L.R."/>
            <person name="Margolis J."/>
            <person name="Morgan M."/>
            <person name="Nazareth L.V."/>
            <person name="Nguyen N."/>
            <person name="Okwuonu G."/>
            <person name="Parker D."/>
            <person name="Richards S."/>
            <person name="Ruiz S.J."/>
            <person name="Santibanez J."/>
            <person name="Savard J."/>
            <person name="Scherer S.E."/>
            <person name="Schneider B."/>
            <person name="Sodergren E."/>
            <person name="Tautz D."/>
            <person name="Vattahil S."/>
            <person name="Villasana D."/>
            <person name="White C.S."/>
            <person name="Wright R."/>
            <person name="Park Y."/>
            <person name="Beeman R.W."/>
            <person name="Lord J."/>
            <person name="Oppert B."/>
            <person name="Lorenzen M."/>
            <person name="Brown S."/>
            <person name="Wang L."/>
            <person name="Savard J."/>
            <person name="Tautz D."/>
            <person name="Richards S."/>
            <person name="Weinstock G."/>
            <person name="Gibbs R.A."/>
            <person name="Liu Y."/>
            <person name="Worley K."/>
            <person name="Weinstock G."/>
            <person name="Elsik C.G."/>
            <person name="Reese J.T."/>
            <person name="Elhaik E."/>
            <person name="Landan G."/>
            <person name="Graur D."/>
            <person name="Arensburger P."/>
            <person name="Atkinson P."/>
            <person name="Beeman R.W."/>
            <person name="Beidler J."/>
            <person name="Brown S.J."/>
            <person name="Demuth J.P."/>
            <person name="Drury D.W."/>
            <person name="Du Y.Z."/>
            <person name="Fujiwara H."/>
            <person name="Lorenzen M."/>
            <person name="Maselli V."/>
            <person name="Osanai M."/>
            <person name="Park Y."/>
            <person name="Robertson H.M."/>
            <person name="Tu Z."/>
            <person name="Wang J.J."/>
            <person name="Wang S."/>
            <person name="Richards S."/>
            <person name="Song H."/>
            <person name="Zhang L."/>
            <person name="Sodergren E."/>
            <person name="Werner D."/>
            <person name="Stanke M."/>
            <person name="Morgenstern B."/>
            <person name="Solovyev V."/>
            <person name="Kosarev P."/>
            <person name="Brown G."/>
            <person name="Chen H.C."/>
            <person name="Ermolaeva O."/>
            <person name="Hlavina W."/>
            <person name="Kapustin Y."/>
            <person name="Kiryutin B."/>
            <person name="Kitts P."/>
            <person name="Maglott D."/>
            <person name="Pruitt K."/>
            <person name="Sapojnikov V."/>
            <person name="Souvorov A."/>
            <person name="Mackey A.J."/>
            <person name="Waterhouse R.M."/>
            <person name="Wyder S."/>
            <person name="Zdobnov E.M."/>
            <person name="Zdobnov E.M."/>
            <person name="Wyder S."/>
            <person name="Kriventseva E.V."/>
            <person name="Kadowaki T."/>
            <person name="Bork P."/>
            <person name="Aranda M."/>
            <person name="Bao R."/>
            <person name="Beermann A."/>
            <person name="Berns N."/>
            <person name="Bolognesi R."/>
            <person name="Bonneton F."/>
            <person name="Bopp D."/>
            <person name="Brown S.J."/>
            <person name="Bucher G."/>
            <person name="Butts T."/>
            <person name="Chaumot A."/>
            <person name="Denell R.E."/>
            <person name="Ferrier D.E."/>
            <person name="Friedrich M."/>
            <person name="Gordon C.M."/>
            <person name="Jindra M."/>
            <person name="Klingler M."/>
            <person name="Lan Q."/>
            <person name="Lattorff H.M."/>
            <person name="Laudet V."/>
            <person name="von Levetsow C."/>
            <person name="Liu Z."/>
            <person name="Lutz R."/>
            <person name="Lynch J.A."/>
            <person name="da Fonseca R.N."/>
            <person name="Posnien N."/>
            <person name="Reuter R."/>
            <person name="Roth S."/>
            <person name="Savard J."/>
            <person name="Schinko J.B."/>
            <person name="Schmitt C."/>
            <person name="Schoppmeier M."/>
            <person name="Schroder R."/>
            <person name="Shippy T.D."/>
            <person name="Simonnet F."/>
            <person name="Marques-Souza H."/>
            <person name="Tautz D."/>
            <person name="Tomoyasu Y."/>
            <person name="Trauner J."/>
            <person name="Van der Zee M."/>
            <person name="Vervoort M."/>
            <person name="Wittkopp N."/>
            <person name="Wimmer E.A."/>
            <person name="Yang X."/>
            <person name="Jones A.K."/>
            <person name="Sattelle D.B."/>
            <person name="Ebert P.R."/>
            <person name="Nelson D."/>
            <person name="Scott J.G."/>
            <person name="Beeman R.W."/>
            <person name="Muthukrishnan S."/>
            <person name="Kramer K.J."/>
            <person name="Arakane Y."/>
            <person name="Beeman R.W."/>
            <person name="Zhu Q."/>
            <person name="Hogenkamp D."/>
            <person name="Dixit R."/>
            <person name="Oppert B."/>
            <person name="Jiang H."/>
            <person name="Zou Z."/>
            <person name="Marshall J."/>
            <person name="Elpidina E."/>
            <person name="Vinokurov K."/>
            <person name="Oppert C."/>
            <person name="Zou Z."/>
            <person name="Evans J."/>
            <person name="Lu Z."/>
            <person name="Zhao P."/>
            <person name="Sumathipala N."/>
            <person name="Altincicek B."/>
            <person name="Vilcinskas A."/>
            <person name="Williams M."/>
            <person name="Hultmark D."/>
            <person name="Hetru C."/>
            <person name="Jiang H."/>
            <person name="Grimmelikhuijzen C.J."/>
            <person name="Hauser F."/>
            <person name="Cazzamali G."/>
            <person name="Williamson M."/>
            <person name="Park Y."/>
            <person name="Li B."/>
            <person name="Tanaka Y."/>
            <person name="Predel R."/>
            <person name="Neupert S."/>
            <person name="Schachtner J."/>
            <person name="Verleyen P."/>
            <person name="Raible F."/>
            <person name="Bork P."/>
            <person name="Friedrich M."/>
            <person name="Walden K.K."/>
            <person name="Robertson H.M."/>
            <person name="Angeli S."/>
            <person name="Foret S."/>
            <person name="Bucher G."/>
            <person name="Schuetz S."/>
            <person name="Maleszka R."/>
            <person name="Wimmer E.A."/>
            <person name="Beeman R.W."/>
            <person name="Lorenzen M."/>
            <person name="Tomoyasu Y."/>
            <person name="Miller S.C."/>
            <person name="Grossmann D."/>
            <person name="Bucher G."/>
        </authorList>
    </citation>
    <scope>NUCLEOTIDE SEQUENCE [LARGE SCALE GENOMIC DNA]</scope>
    <source>
        <strain evidence="9 10">Georgia GA2</strain>
    </source>
</reference>
<dbReference type="InterPro" id="IPR000917">
    <property type="entry name" value="Sulfatase_N"/>
</dbReference>
<accession>D2A5L7</accession>
<evidence type="ECO:0000256" key="3">
    <source>
        <dbReference type="ARBA" id="ARBA00022723"/>
    </source>
</evidence>
<evidence type="ECO:0000259" key="8">
    <source>
        <dbReference type="Pfam" id="PF00884"/>
    </source>
</evidence>
<dbReference type="InterPro" id="IPR024607">
    <property type="entry name" value="Sulfatase_CS"/>
</dbReference>
<dbReference type="InParanoid" id="D2A5L7"/>
<dbReference type="OMA" id="SGYDMHR"/>